<keyword evidence="2" id="KW-1185">Reference proteome</keyword>
<dbReference type="Proteomes" id="UP000294575">
    <property type="component" value="Unassembled WGS sequence"/>
</dbReference>
<evidence type="ECO:0000313" key="1">
    <source>
        <dbReference type="EMBL" id="TDQ40088.1"/>
    </source>
</evidence>
<name>A0A4R6U148_9GAMM</name>
<dbReference type="EMBL" id="SNYK01000001">
    <property type="protein sequence ID" value="TDQ40088.1"/>
    <property type="molecule type" value="Genomic_DNA"/>
</dbReference>
<accession>A0A4R6U148</accession>
<comment type="caution">
    <text evidence="1">The sequence shown here is derived from an EMBL/GenBank/DDBJ whole genome shotgun (WGS) entry which is preliminary data.</text>
</comment>
<gene>
    <name evidence="1" type="ORF">DFQ45_101222</name>
</gene>
<dbReference type="AlphaFoldDB" id="A0A4R6U148"/>
<protein>
    <recommendedName>
        <fullName evidence="3">ElaB/YqjD/DUF883 family membrane-anchored ribosome-binding protein</fullName>
    </recommendedName>
</protein>
<proteinExistence type="predicted"/>
<organism evidence="1 2">
    <name type="scientific">Thiopseudomonas denitrificans</name>
    <dbReference type="NCBI Taxonomy" id="1501432"/>
    <lineage>
        <taxon>Bacteria</taxon>
        <taxon>Pseudomonadati</taxon>
        <taxon>Pseudomonadota</taxon>
        <taxon>Gammaproteobacteria</taxon>
        <taxon>Pseudomonadales</taxon>
        <taxon>Pseudomonadaceae</taxon>
        <taxon>Thiopseudomonas</taxon>
    </lineage>
</organism>
<reference evidence="1 2" key="1">
    <citation type="submission" date="2019-03" db="EMBL/GenBank/DDBJ databases">
        <title>Genomic Encyclopedia of Type Strains, Phase IV (KMG-IV): sequencing the most valuable type-strain genomes for metagenomic binning, comparative biology and taxonomic classification.</title>
        <authorList>
            <person name="Goeker M."/>
        </authorList>
    </citation>
    <scope>NUCLEOTIDE SEQUENCE [LARGE SCALE GENOMIC DNA]</scope>
    <source>
        <strain evidence="1 2">DSM 28679</strain>
    </source>
</reference>
<dbReference type="RefSeq" id="WP_206167975.1">
    <property type="nucleotide sequence ID" value="NZ_LNJZ01000007.1"/>
</dbReference>
<sequence length="95" mass="10099">MATQTKSDKGTTTEAVAEDTMEHLQEAKEHLKDAASAGCKAAAEARTAAGAEMDELLDKGRDMLCEAQGLIRKHPVAAFGVAFAAGWVLARLTRR</sequence>
<evidence type="ECO:0008006" key="3">
    <source>
        <dbReference type="Google" id="ProtNLM"/>
    </source>
</evidence>
<evidence type="ECO:0000313" key="2">
    <source>
        <dbReference type="Proteomes" id="UP000294575"/>
    </source>
</evidence>